<sequence>MATVTCGGIGMWLNESCYIESCVVLRNVLFLFFLFFFFFFFFLSFSMEVLMEETKRMALVGNFGRREEKGNRYLTN</sequence>
<name>A0A2P2M5P4_RHIMU</name>
<dbReference type="EMBL" id="GGEC01045039">
    <property type="protein sequence ID" value="MBX25523.1"/>
    <property type="molecule type" value="Transcribed_RNA"/>
</dbReference>
<keyword evidence="1" id="KW-1133">Transmembrane helix</keyword>
<protein>
    <submittedName>
        <fullName evidence="2">Uncharacterized protein</fullName>
    </submittedName>
</protein>
<feature type="transmembrane region" description="Helical" evidence="1">
    <location>
        <begin position="28"/>
        <end position="47"/>
    </location>
</feature>
<dbReference type="AlphaFoldDB" id="A0A2P2M5P4"/>
<accession>A0A2P2M5P4</accession>
<reference evidence="2" key="1">
    <citation type="submission" date="2018-02" db="EMBL/GenBank/DDBJ databases">
        <title>Rhizophora mucronata_Transcriptome.</title>
        <authorList>
            <person name="Meera S.P."/>
            <person name="Sreeshan A."/>
            <person name="Augustine A."/>
        </authorList>
    </citation>
    <scope>NUCLEOTIDE SEQUENCE</scope>
    <source>
        <tissue evidence="2">Leaf</tissue>
    </source>
</reference>
<evidence type="ECO:0000313" key="2">
    <source>
        <dbReference type="EMBL" id="MBX25523.1"/>
    </source>
</evidence>
<keyword evidence="1" id="KW-0812">Transmembrane</keyword>
<proteinExistence type="predicted"/>
<organism evidence="2">
    <name type="scientific">Rhizophora mucronata</name>
    <name type="common">Asiatic mangrove</name>
    <dbReference type="NCBI Taxonomy" id="61149"/>
    <lineage>
        <taxon>Eukaryota</taxon>
        <taxon>Viridiplantae</taxon>
        <taxon>Streptophyta</taxon>
        <taxon>Embryophyta</taxon>
        <taxon>Tracheophyta</taxon>
        <taxon>Spermatophyta</taxon>
        <taxon>Magnoliopsida</taxon>
        <taxon>eudicotyledons</taxon>
        <taxon>Gunneridae</taxon>
        <taxon>Pentapetalae</taxon>
        <taxon>rosids</taxon>
        <taxon>fabids</taxon>
        <taxon>Malpighiales</taxon>
        <taxon>Rhizophoraceae</taxon>
        <taxon>Rhizophora</taxon>
    </lineage>
</organism>
<evidence type="ECO:0000256" key="1">
    <source>
        <dbReference type="SAM" id="Phobius"/>
    </source>
</evidence>
<keyword evidence="1" id="KW-0472">Membrane</keyword>